<name>A0A1Y5PI67_9MYCO</name>
<sequence>MSAMDYPDVEALPHNLKDILARHAPVNVYRMVMHSPGLAPGFFVMADAMFQANSLPPHLRELAILRVGYRYAAPYETHQHKMIAGYAGLSAEAIAAAASGDTDGLPADEVGILAWTDRILDDHTLRGNDRDEALTLLTVTQLADLVMTVGFYQLVCNFLNTFDVTTEGEPTYG</sequence>
<dbReference type="EMBL" id="FLQS01000034">
    <property type="protein sequence ID" value="SBS77130.1"/>
    <property type="molecule type" value="Genomic_DNA"/>
</dbReference>
<reference evidence="1" key="1">
    <citation type="submission" date="2016-03" db="EMBL/GenBank/DDBJ databases">
        <authorList>
            <person name="Ploux O."/>
        </authorList>
    </citation>
    <scope>NUCLEOTIDE SEQUENCE</scope>
    <source>
        <strain evidence="1">UC10</strain>
    </source>
</reference>
<dbReference type="Gene3D" id="1.20.1290.10">
    <property type="entry name" value="AhpD-like"/>
    <property type="match status" value="1"/>
</dbReference>
<dbReference type="PANTHER" id="PTHR34846:SF11">
    <property type="entry name" value="4-CARBOXYMUCONOLACTONE DECARBOXYLASE FAMILY PROTEIN (AFU_ORTHOLOGUE AFUA_6G11590)"/>
    <property type="match status" value="1"/>
</dbReference>
<gene>
    <name evidence="1" type="ORF">MHPYR_40132</name>
</gene>
<protein>
    <submittedName>
        <fullName evidence="1">Carboxymuconolactone decarboxylase domain protein</fullName>
    </submittedName>
</protein>
<proteinExistence type="predicted"/>
<organism evidence="1">
    <name type="scientific">uncultured Mycobacterium sp</name>
    <dbReference type="NCBI Taxonomy" id="171292"/>
    <lineage>
        <taxon>Bacteria</taxon>
        <taxon>Bacillati</taxon>
        <taxon>Actinomycetota</taxon>
        <taxon>Actinomycetes</taxon>
        <taxon>Mycobacteriales</taxon>
        <taxon>Mycobacteriaceae</taxon>
        <taxon>Mycobacterium</taxon>
        <taxon>environmental samples</taxon>
    </lineage>
</organism>
<dbReference type="SUPFAM" id="SSF69118">
    <property type="entry name" value="AhpD-like"/>
    <property type="match status" value="1"/>
</dbReference>
<evidence type="ECO:0000313" key="1">
    <source>
        <dbReference type="EMBL" id="SBS77130.1"/>
    </source>
</evidence>
<dbReference type="InterPro" id="IPR029032">
    <property type="entry name" value="AhpD-like"/>
</dbReference>
<dbReference type="AlphaFoldDB" id="A0A1Y5PI67"/>
<dbReference type="PANTHER" id="PTHR34846">
    <property type="entry name" value="4-CARBOXYMUCONOLACTONE DECARBOXYLASE FAMILY PROTEIN (AFU_ORTHOLOGUE AFUA_6G11590)"/>
    <property type="match status" value="1"/>
</dbReference>
<accession>A0A1Y5PI67</accession>